<organism evidence="1">
    <name type="scientific">Ralstonia solanacearum</name>
    <name type="common">Pseudomonas solanacearum</name>
    <dbReference type="NCBI Taxonomy" id="305"/>
    <lineage>
        <taxon>Bacteria</taxon>
        <taxon>Pseudomonadati</taxon>
        <taxon>Pseudomonadota</taxon>
        <taxon>Betaproteobacteria</taxon>
        <taxon>Burkholderiales</taxon>
        <taxon>Burkholderiaceae</taxon>
        <taxon>Ralstonia</taxon>
        <taxon>Ralstonia solanacearum species complex</taxon>
    </lineage>
</organism>
<name>A0A0S4VCN7_RALSL</name>
<evidence type="ECO:0000313" key="1">
    <source>
        <dbReference type="EMBL" id="CUV31829.1"/>
    </source>
</evidence>
<reference evidence="1" key="1">
    <citation type="submission" date="2015-10" db="EMBL/GenBank/DDBJ databases">
        <authorList>
            <person name="Gilbert D.G."/>
        </authorList>
    </citation>
    <scope>NUCLEOTIDE SEQUENCE</scope>
    <source>
        <strain evidence="1">Phyl III-seqv23</strain>
    </source>
</reference>
<proteinExistence type="predicted"/>
<dbReference type="AlphaFoldDB" id="A0A0S4VCN7"/>
<dbReference type="EMBL" id="LN899824">
    <property type="protein sequence ID" value="CUV31829.1"/>
    <property type="molecule type" value="Genomic_DNA"/>
</dbReference>
<protein>
    <submittedName>
        <fullName evidence="1">Uncharacterized protein</fullName>
    </submittedName>
</protein>
<gene>
    <name evidence="1" type="ORF">RUN1985_v1_1180015</name>
</gene>
<accession>A0A0S4VCN7</accession>
<sequence>MKNYLRNGVCLFVFGTAPVLAIADLSDETYQAAKKAYASNDCNRAAVLFRQYRQNDSEFLAIHPDKLDRIRKAEAYCEKLSTESIDHINAKADSAEPLRAKQNMLLKKPLIPQK</sequence>